<gene>
    <name evidence="2" type="ORF">ABW286_15240</name>
</gene>
<feature type="compositionally biased region" description="Basic and acidic residues" evidence="1">
    <location>
        <begin position="969"/>
        <end position="986"/>
    </location>
</feature>
<comment type="caution">
    <text evidence="2">The sequence shown here is derived from an EMBL/GenBank/DDBJ whole genome shotgun (WGS) entry which is preliminary data.</text>
</comment>
<dbReference type="Proteomes" id="UP001554567">
    <property type="component" value="Unassembled WGS sequence"/>
</dbReference>
<feature type="region of interest" description="Disordered" evidence="1">
    <location>
        <begin position="787"/>
        <end position="838"/>
    </location>
</feature>
<dbReference type="RefSeq" id="WP_367168003.1">
    <property type="nucleotide sequence ID" value="NZ_JBFKZN010000007.1"/>
</dbReference>
<feature type="region of interest" description="Disordered" evidence="1">
    <location>
        <begin position="229"/>
        <end position="265"/>
    </location>
</feature>
<feature type="region of interest" description="Disordered" evidence="1">
    <location>
        <begin position="280"/>
        <end position="301"/>
    </location>
</feature>
<proteinExistence type="predicted"/>
<dbReference type="EMBL" id="JBFKZN010000007">
    <property type="protein sequence ID" value="MEW5290521.1"/>
    <property type="molecule type" value="Genomic_DNA"/>
</dbReference>
<evidence type="ECO:0000313" key="2">
    <source>
        <dbReference type="EMBL" id="MEW5290521.1"/>
    </source>
</evidence>
<feature type="compositionally biased region" description="Basic and acidic residues" evidence="1">
    <location>
        <begin position="229"/>
        <end position="242"/>
    </location>
</feature>
<reference evidence="2 3" key="1">
    <citation type="submission" date="2024-07" db="EMBL/GenBank/DDBJ databases">
        <authorList>
            <person name="Dulla G.F.J."/>
            <person name="Delorm J.G."/>
        </authorList>
    </citation>
    <scope>NUCLEOTIDE SEQUENCE [LARGE SCALE GENOMIC DNA]</scope>
    <source>
        <strain evidence="2 3">JGD 233</strain>
    </source>
</reference>
<feature type="compositionally biased region" description="Polar residues" evidence="1">
    <location>
        <begin position="349"/>
        <end position="359"/>
    </location>
</feature>
<evidence type="ECO:0000313" key="3">
    <source>
        <dbReference type="Proteomes" id="UP001554567"/>
    </source>
</evidence>
<accession>A0ABV3N3W3</accession>
<feature type="region of interest" description="Disordered" evidence="1">
    <location>
        <begin position="349"/>
        <end position="384"/>
    </location>
</feature>
<feature type="compositionally biased region" description="Basic and acidic residues" evidence="1">
    <location>
        <begin position="820"/>
        <end position="830"/>
    </location>
</feature>
<dbReference type="Gene3D" id="3.90.70.80">
    <property type="match status" value="1"/>
</dbReference>
<feature type="region of interest" description="Disordered" evidence="1">
    <location>
        <begin position="850"/>
        <end position="874"/>
    </location>
</feature>
<evidence type="ECO:0000256" key="1">
    <source>
        <dbReference type="SAM" id="MobiDB-lite"/>
    </source>
</evidence>
<organism evidence="2 3">
    <name type="scientific">Erwinia papayae</name>
    <dbReference type="NCBI Taxonomy" id="206499"/>
    <lineage>
        <taxon>Bacteria</taxon>
        <taxon>Pseudomonadati</taxon>
        <taxon>Pseudomonadota</taxon>
        <taxon>Gammaproteobacteria</taxon>
        <taxon>Enterobacterales</taxon>
        <taxon>Erwiniaceae</taxon>
        <taxon>Erwinia</taxon>
    </lineage>
</organism>
<feature type="compositionally biased region" description="Polar residues" evidence="1">
    <location>
        <begin position="858"/>
        <end position="871"/>
    </location>
</feature>
<name>A0ABV3N3W3_9GAMM</name>
<keyword evidence="3" id="KW-1185">Reference proteome</keyword>
<protein>
    <submittedName>
        <fullName evidence="2">Uncharacterized protein</fullName>
    </submittedName>
</protein>
<feature type="region of interest" description="Disordered" evidence="1">
    <location>
        <begin position="969"/>
        <end position="997"/>
    </location>
</feature>
<sequence length="997" mass="108764">MDVAYTSRNNSASTINQVFEEKVQPCPTRSSALLNLIESAKENPRVVNEFYRMQSSDCTSNLLNTIALSRLPEDLMNANLSTEGQAARNLLGILVHHVDAADKKIFLKACDYLLRTSNPKIKSTERHSLENKTAGLLKTLLSKHCKDAFNIFYLNFVQHCREAWAKHHNVSLEGVRDEDIFTASYNSCADVFTGQIEQLNLPDANWTSLTQFNDFIMDTISAIPKTLKFKEDSDDKKPEEAPPAKSPVNNLAGPAIPAAATPDTARDRAINIHVEGSKAEARIGDSSAAAPAPAPAPAGTGSNIWDFGKALIGANLSEESKVKLLGQLIELQLFRPSGVLPRIESVTSFNGRVDGNSSEPDGVPKEYSSEPDGAPSVDQHGGSAFTELNTEGELLIPTETVASSQQRAESDGSSAAEMQSESVITQRNVSGDQLTASEVVIPSLQRTVSDVNFASQEAIRWLQAAESDSTLSTGVQSESVVTEQNTSANFYTAAKNLSRSLSETLGVALENQQQNLQPEGEPVTEDSVGNLVSEPLLQQMVLSEDVQHPPKQTAQMLASYDEVDSVPPAAYELIKQQQRTADFSAFNQPVSKNASTGFISSNDASTRRIDPQTLAKAEDLANWIATRGNWSGNAGDIAPNLIANVFPNIRLHINVFNINERPINPVTIRSDRNETKRLVELNLRNDHYTPVIYGREKEAPADGDCFYYSLSYVLNGVKPSGDEVQQLRNKIAGYVRQNPEKIVPFISDDLHNEIKQQRSFALTDGSSTTVVDTVDVRPQESENVTPVVKNIPEPPKPVIEHDIHTKSAPPVDTKPTPRLNGDRQTEERQPSLKPSGSSVAEKIALFTEQQEATRKGAANQSVKPSAQQETSRLTDELPADPINIDAGLSANVVGNQPANEDLAISTNPSSKAVDSSGQRIYTTWNTVDVFNRRNSIDRGAYVKKHTDAKAAELESNELQQAFVALAKKPDSGSDFADRISAEDRTAESTWFQGLRAR</sequence>